<feature type="transmembrane region" description="Helical" evidence="2">
    <location>
        <begin position="492"/>
        <end position="515"/>
    </location>
</feature>
<dbReference type="PANTHER" id="PTHR11360:SF8">
    <property type="entry name" value="BCDNA.LD28120-RELATED"/>
    <property type="match status" value="1"/>
</dbReference>
<feature type="region of interest" description="Disordered" evidence="1">
    <location>
        <begin position="267"/>
        <end position="300"/>
    </location>
</feature>
<feature type="region of interest" description="Disordered" evidence="1">
    <location>
        <begin position="28"/>
        <end position="53"/>
    </location>
</feature>
<protein>
    <recommendedName>
        <fullName evidence="5">Major facilitator superfamily (MFS) profile domain-containing protein</fullName>
    </recommendedName>
</protein>
<dbReference type="VEuPathDB" id="VectorBase:SCAU003056"/>
<evidence type="ECO:0000256" key="2">
    <source>
        <dbReference type="SAM" id="Phobius"/>
    </source>
</evidence>
<feature type="transmembrane region" description="Helical" evidence="2">
    <location>
        <begin position="368"/>
        <end position="393"/>
    </location>
</feature>
<feature type="transmembrane region" description="Helical" evidence="2">
    <location>
        <begin position="527"/>
        <end position="545"/>
    </location>
</feature>
<dbReference type="SUPFAM" id="SSF103473">
    <property type="entry name" value="MFS general substrate transporter"/>
    <property type="match status" value="1"/>
</dbReference>
<accession>A0A1I8NXX5</accession>
<feature type="transmembrane region" description="Helical" evidence="2">
    <location>
        <begin position="133"/>
        <end position="154"/>
    </location>
</feature>
<feature type="transmembrane region" description="Helical" evidence="2">
    <location>
        <begin position="456"/>
        <end position="480"/>
    </location>
</feature>
<feature type="transmembrane region" description="Helical" evidence="2">
    <location>
        <begin position="160"/>
        <end position="184"/>
    </location>
</feature>
<proteinExistence type="predicted"/>
<dbReference type="Pfam" id="PF07690">
    <property type="entry name" value="MFS_1"/>
    <property type="match status" value="1"/>
</dbReference>
<dbReference type="OrthoDB" id="410267at2759"/>
<dbReference type="Gene3D" id="1.20.1250.20">
    <property type="entry name" value="MFS general substrate transporter like domains"/>
    <property type="match status" value="1"/>
</dbReference>
<evidence type="ECO:0000313" key="3">
    <source>
        <dbReference type="EnsemblMetazoa" id="SCAU003056-PA"/>
    </source>
</evidence>
<dbReference type="CDD" id="cd17352">
    <property type="entry name" value="MFS_MCT_SLC16"/>
    <property type="match status" value="1"/>
</dbReference>
<dbReference type="AlphaFoldDB" id="A0A1I8NXX5"/>
<dbReference type="InterPro" id="IPR050327">
    <property type="entry name" value="Proton-linked_MCT"/>
</dbReference>
<dbReference type="InterPro" id="IPR036259">
    <property type="entry name" value="MFS_trans_sf"/>
</dbReference>
<sequence length="560" mass="61886">MEPNNKLCDSKTSNGSINTTKYHIQKDGDTYQNLPTQTTTSRKKKRRDKSDLGENFVAPDGGWGWIVALASGLNSLVAYAAAQQFGIIFQGYIAELEITSSQLTMIINTQIAISELTGLVNGPVFRRFSFRQVGLMGSVLQFAGLFACAFSKSFQFFMLSYSWCYGIGRSFITAASALAVNTYFKKKRRAATSYQFGVAGLGPIVMPLLATYLLKTVGVRDTILCFAALSLNTFAGSLAFQPAQWHVKKHGNDPNALGRLNVTEKVENSSRIKDSGVLQNSEHNDQDGERLGDTSSTEKENGYNYSLRLITKEQKYNNYQGTSTNTHNVGESDGDGDGDSDSGEKPKKSYITRIVIFFDLDLFRDLTYVNLVFGLTLVNFVEINFVVLTPFILSDFGFSLNQVALAMSLMGFTDLVMRFLVPPITSKMKMGNMALFAAGLLGMAIGRLFLAYTTNVYIMIAIFLWLGVSKAFRTVFWALILPGHVSLKRLPAAVGIQRVLAGTFSLACGPVIGIIRDKTSYADVLHFLNGLILLALFMWLLEYLIRKRRGEQAFGKEDCV</sequence>
<name>A0A1I8NXX5_STOCA</name>
<dbReference type="PANTHER" id="PTHR11360">
    <property type="entry name" value="MONOCARBOXYLATE TRANSPORTER"/>
    <property type="match status" value="1"/>
</dbReference>
<feature type="transmembrane region" description="Helical" evidence="2">
    <location>
        <begin position="399"/>
        <end position="421"/>
    </location>
</feature>
<gene>
    <name evidence="3" type="primary">106095865</name>
</gene>
<dbReference type="InterPro" id="IPR011701">
    <property type="entry name" value="MFS"/>
</dbReference>
<feature type="compositionally biased region" description="Acidic residues" evidence="1">
    <location>
        <begin position="332"/>
        <end position="341"/>
    </location>
</feature>
<feature type="compositionally biased region" description="Polar residues" evidence="1">
    <location>
        <begin position="320"/>
        <end position="329"/>
    </location>
</feature>
<dbReference type="GO" id="GO:0008028">
    <property type="term" value="F:monocarboxylic acid transmembrane transporter activity"/>
    <property type="evidence" value="ECO:0007669"/>
    <property type="project" value="TreeGrafter"/>
</dbReference>
<feature type="transmembrane region" description="Helical" evidence="2">
    <location>
        <begin position="196"/>
        <end position="214"/>
    </location>
</feature>
<reference evidence="3" key="1">
    <citation type="submission" date="2020-05" db="UniProtKB">
        <authorList>
            <consortium name="EnsemblMetazoa"/>
        </authorList>
    </citation>
    <scope>IDENTIFICATION</scope>
    <source>
        <strain evidence="3">USDA</strain>
    </source>
</reference>
<feature type="region of interest" description="Disordered" evidence="1">
    <location>
        <begin position="320"/>
        <end position="345"/>
    </location>
</feature>
<dbReference type="FunFam" id="1.20.1250.20:FF:000383">
    <property type="entry name" value="Blast:Monocarboxylate transporter 13"/>
    <property type="match status" value="1"/>
</dbReference>
<keyword evidence="2" id="KW-1133">Transmembrane helix</keyword>
<keyword evidence="2" id="KW-0812">Transmembrane</keyword>
<feature type="transmembrane region" description="Helical" evidence="2">
    <location>
        <begin position="220"/>
        <end position="240"/>
    </location>
</feature>
<feature type="compositionally biased region" description="Basic and acidic residues" evidence="1">
    <location>
        <begin position="282"/>
        <end position="300"/>
    </location>
</feature>
<dbReference type="Proteomes" id="UP000095300">
    <property type="component" value="Unassembled WGS sequence"/>
</dbReference>
<evidence type="ECO:0008006" key="5">
    <source>
        <dbReference type="Google" id="ProtNLM"/>
    </source>
</evidence>
<evidence type="ECO:0000256" key="1">
    <source>
        <dbReference type="SAM" id="MobiDB-lite"/>
    </source>
</evidence>
<organism evidence="3 4">
    <name type="scientific">Stomoxys calcitrans</name>
    <name type="common">Stable fly</name>
    <name type="synonym">Conops calcitrans</name>
    <dbReference type="NCBI Taxonomy" id="35570"/>
    <lineage>
        <taxon>Eukaryota</taxon>
        <taxon>Metazoa</taxon>
        <taxon>Ecdysozoa</taxon>
        <taxon>Arthropoda</taxon>
        <taxon>Hexapoda</taxon>
        <taxon>Insecta</taxon>
        <taxon>Pterygota</taxon>
        <taxon>Neoptera</taxon>
        <taxon>Endopterygota</taxon>
        <taxon>Diptera</taxon>
        <taxon>Brachycera</taxon>
        <taxon>Muscomorpha</taxon>
        <taxon>Muscoidea</taxon>
        <taxon>Muscidae</taxon>
        <taxon>Stomoxys</taxon>
    </lineage>
</organism>
<dbReference type="EnsemblMetazoa" id="SCAU003056-RA">
    <property type="protein sequence ID" value="SCAU003056-PA"/>
    <property type="gene ID" value="SCAU003056"/>
</dbReference>
<keyword evidence="2" id="KW-0472">Membrane</keyword>
<evidence type="ECO:0000313" key="4">
    <source>
        <dbReference type="Proteomes" id="UP000095300"/>
    </source>
</evidence>
<feature type="transmembrane region" description="Helical" evidence="2">
    <location>
        <begin position="433"/>
        <end position="450"/>
    </location>
</feature>
<keyword evidence="4" id="KW-1185">Reference proteome</keyword>